<feature type="transmembrane region" description="Helical" evidence="1">
    <location>
        <begin position="27"/>
        <end position="52"/>
    </location>
</feature>
<proteinExistence type="predicted"/>
<dbReference type="RefSeq" id="WP_254086732.1">
    <property type="nucleotide sequence ID" value="NZ_JAHESE010000030.1"/>
</dbReference>
<name>A0AAP2E161_9BACT</name>
<keyword evidence="1" id="KW-0472">Membrane</keyword>
<gene>
    <name evidence="2" type="ORF">KK062_23130</name>
</gene>
<dbReference type="AlphaFoldDB" id="A0AAP2E161"/>
<reference evidence="2 3" key="1">
    <citation type="submission" date="2021-05" db="EMBL/GenBank/DDBJ databases">
        <title>A Polyphasic approach of four new species of the genus Ohtaekwangia: Ohtaekwangia histidinii sp. nov., Ohtaekwangia cretensis sp. nov., Ohtaekwangia indiensis sp. nov., Ohtaekwangia reichenbachii sp. nov. from diverse environment.</title>
        <authorList>
            <person name="Octaviana S."/>
        </authorList>
    </citation>
    <scope>NUCLEOTIDE SEQUENCE [LARGE SCALE GENOMIC DNA]</scope>
    <source>
        <strain evidence="2 3">PWU5</strain>
    </source>
</reference>
<comment type="caution">
    <text evidence="2">The sequence shown here is derived from an EMBL/GenBank/DDBJ whole genome shotgun (WGS) entry which is preliminary data.</text>
</comment>
<keyword evidence="1" id="KW-1133">Transmembrane helix</keyword>
<evidence type="ECO:0000313" key="2">
    <source>
        <dbReference type="EMBL" id="MBT1711156.1"/>
    </source>
</evidence>
<protein>
    <submittedName>
        <fullName evidence="2">Uncharacterized protein</fullName>
    </submittedName>
</protein>
<evidence type="ECO:0000313" key="3">
    <source>
        <dbReference type="Proteomes" id="UP001319080"/>
    </source>
</evidence>
<evidence type="ECO:0000256" key="1">
    <source>
        <dbReference type="SAM" id="Phobius"/>
    </source>
</evidence>
<accession>A0AAP2E161</accession>
<keyword evidence="1" id="KW-0812">Transmembrane</keyword>
<organism evidence="2 3">
    <name type="scientific">Dawidia cretensis</name>
    <dbReference type="NCBI Taxonomy" id="2782350"/>
    <lineage>
        <taxon>Bacteria</taxon>
        <taxon>Pseudomonadati</taxon>
        <taxon>Bacteroidota</taxon>
        <taxon>Cytophagia</taxon>
        <taxon>Cytophagales</taxon>
        <taxon>Chryseotaleaceae</taxon>
        <taxon>Dawidia</taxon>
    </lineage>
</organism>
<keyword evidence="3" id="KW-1185">Reference proteome</keyword>
<sequence>MNRTISAIFLGITLVFGSLNIITFNPTVYYVGIGALKIQLFSLFVLLTFIYAHRRAFKAWINKDGL</sequence>
<dbReference type="EMBL" id="JAHESE010000030">
    <property type="protein sequence ID" value="MBT1711156.1"/>
    <property type="molecule type" value="Genomic_DNA"/>
</dbReference>
<dbReference type="Proteomes" id="UP001319080">
    <property type="component" value="Unassembled WGS sequence"/>
</dbReference>